<evidence type="ECO:0000256" key="10">
    <source>
        <dbReference type="HAMAP-Rule" id="MF_03105"/>
    </source>
</evidence>
<feature type="region of interest" description="Disordered" evidence="11">
    <location>
        <begin position="199"/>
        <end position="368"/>
    </location>
</feature>
<comment type="subcellular location">
    <subcellularLocation>
        <location evidence="1">Membrane</location>
    </subcellularLocation>
    <subcellularLocation>
        <location evidence="10">Mitochondrion outer membrane</location>
        <topology evidence="10">Multi-pass membrane protein</topology>
    </subcellularLocation>
    <text evidence="10">The ERMES/MDM complex localizes to a few discrete foci (around 10 per single cell), that represent mitochondria-endoplasmic reticulum junctions. These foci are often found next to mtDNA nucleoids.</text>
</comment>
<keyword evidence="2" id="KW-0813">Transport</keyword>
<feature type="compositionally biased region" description="Low complexity" evidence="11">
    <location>
        <begin position="706"/>
        <end position="752"/>
    </location>
</feature>
<feature type="compositionally biased region" description="Acidic residues" evidence="11">
    <location>
        <begin position="536"/>
        <end position="559"/>
    </location>
</feature>
<comment type="domain">
    <text evidence="10">Lacks alpha-helical transmembrane segments, suggesting that it resides in the membrane via beta-sheet conformations similar to those predicted for other outer membrane proteins and porin.</text>
</comment>
<name>A0A9P6Q054_9FUNG</name>
<evidence type="ECO:0000256" key="4">
    <source>
        <dbReference type="ARBA" id="ARBA00022692"/>
    </source>
</evidence>
<evidence type="ECO:0000256" key="3">
    <source>
        <dbReference type="ARBA" id="ARBA00022452"/>
    </source>
</evidence>
<feature type="region of interest" description="Disordered" evidence="11">
    <location>
        <begin position="577"/>
        <end position="844"/>
    </location>
</feature>
<dbReference type="HAMAP" id="MF_03105">
    <property type="entry name" value="Mdm34"/>
    <property type="match status" value="1"/>
</dbReference>
<keyword evidence="9 10" id="KW-0472">Membrane</keyword>
<dbReference type="PANTHER" id="PTHR28185">
    <property type="entry name" value="MITOCHONDRIAL DISTRIBUTION AND MORPHOLOGY PROTEIN 34"/>
    <property type="match status" value="1"/>
</dbReference>
<feature type="compositionally biased region" description="Basic and acidic residues" evidence="11">
    <location>
        <begin position="312"/>
        <end position="335"/>
    </location>
</feature>
<proteinExistence type="inferred from homology"/>
<keyword evidence="3 10" id="KW-1134">Transmembrane beta strand</keyword>
<comment type="caution">
    <text evidence="13">The sequence shown here is derived from an EMBL/GenBank/DDBJ whole genome shotgun (WGS) entry which is preliminary data.</text>
</comment>
<evidence type="ECO:0000256" key="7">
    <source>
        <dbReference type="ARBA" id="ARBA00023121"/>
    </source>
</evidence>
<evidence type="ECO:0000256" key="2">
    <source>
        <dbReference type="ARBA" id="ARBA00022448"/>
    </source>
</evidence>
<reference evidence="13" key="1">
    <citation type="journal article" date="2020" name="Fungal Divers.">
        <title>Resolving the Mortierellaceae phylogeny through synthesis of multi-gene phylogenetics and phylogenomics.</title>
        <authorList>
            <person name="Vandepol N."/>
            <person name="Liber J."/>
            <person name="Desiro A."/>
            <person name="Na H."/>
            <person name="Kennedy M."/>
            <person name="Barry K."/>
            <person name="Grigoriev I.V."/>
            <person name="Miller A.N."/>
            <person name="O'Donnell K."/>
            <person name="Stajich J.E."/>
            <person name="Bonito G."/>
        </authorList>
    </citation>
    <scope>NUCLEOTIDE SEQUENCE</scope>
    <source>
        <strain evidence="13">BC1065</strain>
    </source>
</reference>
<dbReference type="GO" id="GO:0007005">
    <property type="term" value="P:mitochondrion organization"/>
    <property type="evidence" value="ECO:0007669"/>
    <property type="project" value="InterPro"/>
</dbReference>
<dbReference type="CDD" id="cd21673">
    <property type="entry name" value="SMP_Mdm34"/>
    <property type="match status" value="1"/>
</dbReference>
<dbReference type="GO" id="GO:0015914">
    <property type="term" value="P:phospholipid transport"/>
    <property type="evidence" value="ECO:0007669"/>
    <property type="project" value="TreeGrafter"/>
</dbReference>
<keyword evidence="6" id="KW-0445">Lipid transport</keyword>
<protein>
    <recommendedName>
        <fullName evidence="10">Mitochondrial distribution and morphology protein 34</fullName>
    </recommendedName>
</protein>
<dbReference type="GO" id="GO:0008289">
    <property type="term" value="F:lipid binding"/>
    <property type="evidence" value="ECO:0007669"/>
    <property type="project" value="UniProtKB-KW"/>
</dbReference>
<dbReference type="OrthoDB" id="17927at2759"/>
<evidence type="ECO:0000259" key="12">
    <source>
        <dbReference type="PROSITE" id="PS51847"/>
    </source>
</evidence>
<keyword evidence="4 10" id="KW-0812">Transmembrane</keyword>
<evidence type="ECO:0000256" key="9">
    <source>
        <dbReference type="ARBA" id="ARBA00023136"/>
    </source>
</evidence>
<dbReference type="GO" id="GO:1990456">
    <property type="term" value="P:mitochondrion-endoplasmic reticulum membrane tethering"/>
    <property type="evidence" value="ECO:0007669"/>
    <property type="project" value="TreeGrafter"/>
</dbReference>
<sequence>MAFRFQWPYFSQEFINEAKTMLTNALNKGNKPALIVDHITVKELDMGTVPPDLEILEIGEVSMERFRGIFKLTYNGDAHIVLQTKVQANPMNVKKSDNLSYTRRGILAADQPLVVPMLLRISDFKLRGIIVLVVDQIKGITLVFKNDPLESVLVSSTFDSITPIQRFLQSEIEKQLRNLFQEDLPTAIHNLSHQFTKKPEDAASRATGTPVGLGVPTSSTYATPVASRHPSRRSSRIPGLREGTSSEPDMTRGVEIHYGEDNIFDGTDRPSPRRGSATTRSESPTGDKGHRRRGRDPHTNYPRAPVSEPFEDEKHSEEEDFGIHHRYGQGHEHGHGQGQGQGQGQGRGLEHGNDARTPHHQDLTDTKEKPIRLADSAHLASQFANLIHSNQTISPFAQNLEHFAFRSVPPKRPESVQYYSREALLSHTPSIASAPPDMGGTNGGPGNHGQSAQSRLLAAKMAAAQNQLTDRPSFGLSPGSPRISHKRMEGRIGIRRYGMQLGGPGAPRELSDHEDEYSDAEEALSETEYVHVELPNTDDEEIGEAEEEHSFSSEEEEVEDGRFYPPALRSKDHLHATLSSTTGGDTRTSTSEQPNNPSLSYPYPEASSFNMPGAFVTAPVYSSSSTRSSDRGSKETSQSNLDRRRSHHHHSLNGTSSTKSRSSLSPSHTEDEDDLHHDVAARRLNGTRVTGPPATQLSSSPPPLSPMALQQQRQKQQQQQQQQSQHQSQHRLPPSFLSSSSLPSPSSVVSRSTLAHHFAQRNPNHHQRYSQPSPRVPPPTALKRDKRNSSILSARRVSSAGIGLGVLSRESSKEKLGGGGGGGGGRTPLPSNSSKLSMHATAID</sequence>
<feature type="compositionally biased region" description="Low complexity" evidence="11">
    <location>
        <begin position="652"/>
        <end position="667"/>
    </location>
</feature>
<dbReference type="Proteomes" id="UP000807716">
    <property type="component" value="Unassembled WGS sequence"/>
</dbReference>
<dbReference type="AlphaFoldDB" id="A0A9P6Q054"/>
<feature type="compositionally biased region" description="Acidic residues" evidence="11">
    <location>
        <begin position="512"/>
        <end position="525"/>
    </location>
</feature>
<dbReference type="EMBL" id="JAAAJB010000451">
    <property type="protein sequence ID" value="KAG0255606.1"/>
    <property type="molecule type" value="Genomic_DNA"/>
</dbReference>
<dbReference type="InterPro" id="IPR058825">
    <property type="entry name" value="MDM34_N"/>
</dbReference>
<dbReference type="PANTHER" id="PTHR28185:SF1">
    <property type="entry name" value="MITOCHONDRIAL DISTRIBUTION AND MORPHOLOGY PROTEIN 34"/>
    <property type="match status" value="1"/>
</dbReference>
<feature type="compositionally biased region" description="Gly residues" evidence="11">
    <location>
        <begin position="336"/>
        <end position="347"/>
    </location>
</feature>
<comment type="subunit">
    <text evidence="10">Component of the ER-mitochondria encounter structure (ERMES) or MDM complex, composed of MMM1, MDM10, MDM12 and MDM34.</text>
</comment>
<keyword evidence="8 10" id="KW-0496">Mitochondrion</keyword>
<dbReference type="PROSITE" id="PS51847">
    <property type="entry name" value="SMP"/>
    <property type="match status" value="1"/>
</dbReference>
<evidence type="ECO:0000256" key="6">
    <source>
        <dbReference type="ARBA" id="ARBA00023055"/>
    </source>
</evidence>
<comment type="similarity">
    <text evidence="10">Belongs to the MDM34 family.</text>
</comment>
<organism evidence="13 14">
    <name type="scientific">Actinomortierella ambigua</name>
    <dbReference type="NCBI Taxonomy" id="1343610"/>
    <lineage>
        <taxon>Eukaryota</taxon>
        <taxon>Fungi</taxon>
        <taxon>Fungi incertae sedis</taxon>
        <taxon>Mucoromycota</taxon>
        <taxon>Mortierellomycotina</taxon>
        <taxon>Mortierellomycetes</taxon>
        <taxon>Mortierellales</taxon>
        <taxon>Mortierellaceae</taxon>
        <taxon>Actinomortierella</taxon>
    </lineage>
</organism>
<evidence type="ECO:0000256" key="5">
    <source>
        <dbReference type="ARBA" id="ARBA00022787"/>
    </source>
</evidence>
<evidence type="ECO:0000256" key="1">
    <source>
        <dbReference type="ARBA" id="ARBA00004370"/>
    </source>
</evidence>
<keyword evidence="14" id="KW-1185">Reference proteome</keyword>
<dbReference type="GO" id="GO:0032865">
    <property type="term" value="C:ERMES complex"/>
    <property type="evidence" value="ECO:0007669"/>
    <property type="project" value="UniProtKB-UniRule"/>
</dbReference>
<feature type="compositionally biased region" description="Gly residues" evidence="11">
    <location>
        <begin position="817"/>
        <end position="826"/>
    </location>
</feature>
<keyword evidence="5 10" id="KW-1000">Mitochondrion outer membrane</keyword>
<keyword evidence="7" id="KW-0446">Lipid-binding</keyword>
<evidence type="ECO:0000256" key="8">
    <source>
        <dbReference type="ARBA" id="ARBA00023128"/>
    </source>
</evidence>
<gene>
    <name evidence="10 13" type="primary">MDM34</name>
    <name evidence="13" type="ORF">DFQ27_006173</name>
</gene>
<dbReference type="InterPro" id="IPR031468">
    <property type="entry name" value="SMP_LBD"/>
</dbReference>
<feature type="compositionally biased region" description="Low complexity" evidence="11">
    <location>
        <begin position="577"/>
        <end position="591"/>
    </location>
</feature>
<dbReference type="Pfam" id="PF26545">
    <property type="entry name" value="Mdm34_N"/>
    <property type="match status" value="1"/>
</dbReference>
<feature type="region of interest" description="Disordered" evidence="11">
    <location>
        <begin position="431"/>
        <end position="563"/>
    </location>
</feature>
<feature type="domain" description="SMP-LTD" evidence="12">
    <location>
        <begin position="1"/>
        <end position="193"/>
    </location>
</feature>
<accession>A0A9P6Q054</accession>
<evidence type="ECO:0000313" key="13">
    <source>
        <dbReference type="EMBL" id="KAG0255606.1"/>
    </source>
</evidence>
<evidence type="ECO:0000256" key="11">
    <source>
        <dbReference type="SAM" id="MobiDB-lite"/>
    </source>
</evidence>
<feature type="compositionally biased region" description="Basic and acidic residues" evidence="11">
    <location>
        <begin position="348"/>
        <end position="368"/>
    </location>
</feature>
<feature type="compositionally biased region" description="Basic and acidic residues" evidence="11">
    <location>
        <begin position="249"/>
        <end position="271"/>
    </location>
</feature>
<evidence type="ECO:0000313" key="14">
    <source>
        <dbReference type="Proteomes" id="UP000807716"/>
    </source>
</evidence>
<comment type="function">
    <text evidence="10">Component of the ERMES/MDM complex, which serves as a molecular tether to connect the endoplasmic reticulum (ER) and mitochondria. Components of this complex are involved in the control of mitochondrial shape and protein biogenesis, and function in nonvesicular lipid trafficking between the ER and mitochondria. MDM34 is required for the interaction of the ER-resident membrane protein MMM1 and the outer mitochondrial membrane-resident beta-barrel protein MDM10.</text>
</comment>
<dbReference type="InterPro" id="IPR027536">
    <property type="entry name" value="MDM34"/>
</dbReference>